<feature type="domain" description="GST N-terminal" evidence="1">
    <location>
        <begin position="1"/>
        <end position="80"/>
    </location>
</feature>
<name>A0A3A6TU68_9GAMM</name>
<keyword evidence="3" id="KW-1185">Reference proteome</keyword>
<dbReference type="Gene3D" id="3.40.30.10">
    <property type="entry name" value="Glutaredoxin"/>
    <property type="match status" value="1"/>
</dbReference>
<dbReference type="Pfam" id="PF13409">
    <property type="entry name" value="GST_N_2"/>
    <property type="match status" value="1"/>
</dbReference>
<dbReference type="AlphaFoldDB" id="A0A3A6TU68"/>
<dbReference type="RefSeq" id="WP_121853387.1">
    <property type="nucleotide sequence ID" value="NZ_CP037952.1"/>
</dbReference>
<proteinExistence type="predicted"/>
<accession>A0A3A6TU68</accession>
<dbReference type="Gene3D" id="1.20.1050.10">
    <property type="match status" value="1"/>
</dbReference>
<dbReference type="PANTHER" id="PTHR43968">
    <property type="match status" value="1"/>
</dbReference>
<reference evidence="2 3" key="1">
    <citation type="submission" date="2018-09" db="EMBL/GenBank/DDBJ databases">
        <title>Phylogeny of the Shewanellaceae, and recommendation for two new genera, Pseudoshewanella and Parashewanella.</title>
        <authorList>
            <person name="Wang G."/>
        </authorList>
    </citation>
    <scope>NUCLEOTIDE SEQUENCE [LARGE SCALE GENOMIC DNA]</scope>
    <source>
        <strain evidence="2 3">KCTC 22492</strain>
    </source>
</reference>
<organism evidence="2 3">
    <name type="scientific">Parashewanella spongiae</name>
    <dbReference type="NCBI Taxonomy" id="342950"/>
    <lineage>
        <taxon>Bacteria</taxon>
        <taxon>Pseudomonadati</taxon>
        <taxon>Pseudomonadota</taxon>
        <taxon>Gammaproteobacteria</taxon>
        <taxon>Alteromonadales</taxon>
        <taxon>Shewanellaceae</taxon>
        <taxon>Parashewanella</taxon>
    </lineage>
</organism>
<dbReference type="CDD" id="cd03049">
    <property type="entry name" value="GST_N_3"/>
    <property type="match status" value="1"/>
</dbReference>
<evidence type="ECO:0000313" key="3">
    <source>
        <dbReference type="Proteomes" id="UP000273022"/>
    </source>
</evidence>
<dbReference type="InterPro" id="IPR050983">
    <property type="entry name" value="GST_Omega/HSP26"/>
</dbReference>
<evidence type="ECO:0000313" key="2">
    <source>
        <dbReference type="EMBL" id="RJY16353.1"/>
    </source>
</evidence>
<dbReference type="PROSITE" id="PS50404">
    <property type="entry name" value="GST_NTER"/>
    <property type="match status" value="1"/>
</dbReference>
<protein>
    <recommendedName>
        <fullName evidence="1">GST N-terminal domain-containing protein</fullName>
    </recommendedName>
</protein>
<dbReference type="InterPro" id="IPR004045">
    <property type="entry name" value="Glutathione_S-Trfase_N"/>
</dbReference>
<dbReference type="SUPFAM" id="SSF52833">
    <property type="entry name" value="Thioredoxin-like"/>
    <property type="match status" value="1"/>
</dbReference>
<sequence>MRLLYSDASPYARMVRVAVHSLKLSEQIEQHIVNPFENNHELITCNPLGKIPCLILNDGGSIYDSEVIMRYLDAAFGESKLFQKTVDWQFATDFSLLKGLGTWRKNVYQFYRHSCERRSPESLVNLGTSRWIPAFAGMTN</sequence>
<dbReference type="GO" id="GO:0005737">
    <property type="term" value="C:cytoplasm"/>
    <property type="evidence" value="ECO:0007669"/>
    <property type="project" value="TreeGrafter"/>
</dbReference>
<dbReference type="Proteomes" id="UP000273022">
    <property type="component" value="Unassembled WGS sequence"/>
</dbReference>
<dbReference type="PANTHER" id="PTHR43968:SF6">
    <property type="entry name" value="GLUTATHIONE S-TRANSFERASE OMEGA"/>
    <property type="match status" value="1"/>
</dbReference>
<evidence type="ECO:0000259" key="1">
    <source>
        <dbReference type="PROSITE" id="PS50404"/>
    </source>
</evidence>
<comment type="caution">
    <text evidence="2">The sequence shown here is derived from an EMBL/GenBank/DDBJ whole genome shotgun (WGS) entry which is preliminary data.</text>
</comment>
<gene>
    <name evidence="2" type="ORF">D5R81_09400</name>
</gene>
<dbReference type="InterPro" id="IPR036249">
    <property type="entry name" value="Thioredoxin-like_sf"/>
</dbReference>
<dbReference type="EMBL" id="QYYH01000049">
    <property type="protein sequence ID" value="RJY16353.1"/>
    <property type="molecule type" value="Genomic_DNA"/>
</dbReference>
<dbReference type="OrthoDB" id="8634103at2"/>